<keyword evidence="5" id="KW-1185">Reference proteome</keyword>
<evidence type="ECO:0000313" key="5">
    <source>
        <dbReference type="Proteomes" id="UP000320176"/>
    </source>
</evidence>
<dbReference type="RefSeq" id="WP_146519443.1">
    <property type="nucleotide sequence ID" value="NZ_CP151726.1"/>
</dbReference>
<evidence type="ECO:0000256" key="1">
    <source>
        <dbReference type="ARBA" id="ARBA00022603"/>
    </source>
</evidence>
<sequence>MSKSKPGNRGGKRPRVRDFDADSSDQSGKQRPKRPVKTTRAAKLRIISGSLRGRSIQYHGADFTRPMRDNVRENLFNILGQTVKGSVAIDLFSGTGALAIESISRGADKAIAIERSRHAAEVLKSNGETLGVSDKLLVVNGDAFRHGASFLGPPPSDNPMDDTPRVVFLCPPYALWDEALPDLLRLIETMLAHSAPGSILVAESEKHFDPDLLPAGNWDHRVYGNTRLSFIQPELTCGLQ</sequence>
<gene>
    <name evidence="4" type="primary">rsmD</name>
    <name evidence="4" type="ORF">Pla52n_20730</name>
</gene>
<evidence type="ECO:0000256" key="3">
    <source>
        <dbReference type="SAM" id="MobiDB-lite"/>
    </source>
</evidence>
<dbReference type="CDD" id="cd02440">
    <property type="entry name" value="AdoMet_MTases"/>
    <property type="match status" value="1"/>
</dbReference>
<organism evidence="4 5">
    <name type="scientific">Stieleria varia</name>
    <dbReference type="NCBI Taxonomy" id="2528005"/>
    <lineage>
        <taxon>Bacteria</taxon>
        <taxon>Pseudomonadati</taxon>
        <taxon>Planctomycetota</taxon>
        <taxon>Planctomycetia</taxon>
        <taxon>Pirellulales</taxon>
        <taxon>Pirellulaceae</taxon>
        <taxon>Stieleria</taxon>
    </lineage>
</organism>
<dbReference type="PANTHER" id="PTHR43542:SF1">
    <property type="entry name" value="METHYLTRANSFERASE"/>
    <property type="match status" value="1"/>
</dbReference>
<dbReference type="InterPro" id="IPR029063">
    <property type="entry name" value="SAM-dependent_MTases_sf"/>
</dbReference>
<protein>
    <submittedName>
        <fullName evidence="4">Ribosomal RNA small subunit methyltransferase D</fullName>
        <ecNumber evidence="4">2.1.1.171</ecNumber>
    </submittedName>
</protein>
<dbReference type="Gene3D" id="3.40.50.150">
    <property type="entry name" value="Vaccinia Virus protein VP39"/>
    <property type="match status" value="1"/>
</dbReference>
<dbReference type="InterPro" id="IPR004398">
    <property type="entry name" value="RNA_MeTrfase_RsmD"/>
</dbReference>
<keyword evidence="2 4" id="KW-0808">Transferase</keyword>
<name>A0A5C6B473_9BACT</name>
<reference evidence="4 5" key="1">
    <citation type="submission" date="2019-02" db="EMBL/GenBank/DDBJ databases">
        <title>Deep-cultivation of Planctomycetes and their phenomic and genomic characterization uncovers novel biology.</title>
        <authorList>
            <person name="Wiegand S."/>
            <person name="Jogler M."/>
            <person name="Boedeker C."/>
            <person name="Pinto D."/>
            <person name="Vollmers J."/>
            <person name="Rivas-Marin E."/>
            <person name="Kohn T."/>
            <person name="Peeters S.H."/>
            <person name="Heuer A."/>
            <person name="Rast P."/>
            <person name="Oberbeckmann S."/>
            <person name="Bunk B."/>
            <person name="Jeske O."/>
            <person name="Meyerdierks A."/>
            <person name="Storesund J.E."/>
            <person name="Kallscheuer N."/>
            <person name="Luecker S."/>
            <person name="Lage O.M."/>
            <person name="Pohl T."/>
            <person name="Merkel B.J."/>
            <person name="Hornburger P."/>
            <person name="Mueller R.-W."/>
            <person name="Bruemmer F."/>
            <person name="Labrenz M."/>
            <person name="Spormann A.M."/>
            <person name="Op Den Camp H."/>
            <person name="Overmann J."/>
            <person name="Amann R."/>
            <person name="Jetten M.S.M."/>
            <person name="Mascher T."/>
            <person name="Medema M.H."/>
            <person name="Devos D.P."/>
            <person name="Kaster A.-K."/>
            <person name="Ovreas L."/>
            <person name="Rohde M."/>
            <person name="Galperin M.Y."/>
            <person name="Jogler C."/>
        </authorList>
    </citation>
    <scope>NUCLEOTIDE SEQUENCE [LARGE SCALE GENOMIC DNA]</scope>
    <source>
        <strain evidence="4 5">Pla52n</strain>
    </source>
</reference>
<dbReference type="Proteomes" id="UP000320176">
    <property type="component" value="Unassembled WGS sequence"/>
</dbReference>
<dbReference type="EC" id="2.1.1.171" evidence="4"/>
<dbReference type="PANTHER" id="PTHR43542">
    <property type="entry name" value="METHYLTRANSFERASE"/>
    <property type="match status" value="1"/>
</dbReference>
<accession>A0A5C6B473</accession>
<dbReference type="EMBL" id="SJPN01000002">
    <property type="protein sequence ID" value="TWU06352.1"/>
    <property type="molecule type" value="Genomic_DNA"/>
</dbReference>
<comment type="caution">
    <text evidence="4">The sequence shown here is derived from an EMBL/GenBank/DDBJ whole genome shotgun (WGS) entry which is preliminary data.</text>
</comment>
<proteinExistence type="predicted"/>
<dbReference type="AlphaFoldDB" id="A0A5C6B473"/>
<dbReference type="OrthoDB" id="9803017at2"/>
<dbReference type="SUPFAM" id="SSF53335">
    <property type="entry name" value="S-adenosyl-L-methionine-dependent methyltransferases"/>
    <property type="match status" value="1"/>
</dbReference>
<dbReference type="Pfam" id="PF03602">
    <property type="entry name" value="Cons_hypoth95"/>
    <property type="match status" value="1"/>
</dbReference>
<evidence type="ECO:0000313" key="4">
    <source>
        <dbReference type="EMBL" id="TWU06352.1"/>
    </source>
</evidence>
<evidence type="ECO:0000256" key="2">
    <source>
        <dbReference type="ARBA" id="ARBA00022679"/>
    </source>
</evidence>
<dbReference type="GO" id="GO:0052913">
    <property type="term" value="F:16S rRNA (guanine(966)-N(2))-methyltransferase activity"/>
    <property type="evidence" value="ECO:0007669"/>
    <property type="project" value="UniProtKB-EC"/>
</dbReference>
<keyword evidence="1 4" id="KW-0489">Methyltransferase</keyword>
<feature type="region of interest" description="Disordered" evidence="3">
    <location>
        <begin position="1"/>
        <end position="41"/>
    </location>
</feature>
<feature type="compositionally biased region" description="Basic residues" evidence="3">
    <location>
        <begin position="30"/>
        <end position="41"/>
    </location>
</feature>